<gene>
    <name evidence="1" type="ORF">L2E82_24535</name>
</gene>
<comment type="caution">
    <text evidence="1">The sequence shown here is derived from an EMBL/GenBank/DDBJ whole genome shotgun (WGS) entry which is preliminary data.</text>
</comment>
<proteinExistence type="predicted"/>
<reference evidence="1 2" key="2">
    <citation type="journal article" date="2022" name="Mol. Ecol. Resour.">
        <title>The genomes of chicory, endive, great burdock and yacon provide insights into Asteraceae paleo-polyploidization history and plant inulin production.</title>
        <authorList>
            <person name="Fan W."/>
            <person name="Wang S."/>
            <person name="Wang H."/>
            <person name="Wang A."/>
            <person name="Jiang F."/>
            <person name="Liu H."/>
            <person name="Zhao H."/>
            <person name="Xu D."/>
            <person name="Zhang Y."/>
        </authorList>
    </citation>
    <scope>NUCLEOTIDE SEQUENCE [LARGE SCALE GENOMIC DNA]</scope>
    <source>
        <strain evidence="2">cv. Punajuju</strain>
        <tissue evidence="1">Leaves</tissue>
    </source>
</reference>
<name>A0ACB9E220_CICIN</name>
<protein>
    <submittedName>
        <fullName evidence="1">Uncharacterized protein</fullName>
    </submittedName>
</protein>
<evidence type="ECO:0000313" key="1">
    <source>
        <dbReference type="EMBL" id="KAI3752502.1"/>
    </source>
</evidence>
<evidence type="ECO:0000313" key="2">
    <source>
        <dbReference type="Proteomes" id="UP001055811"/>
    </source>
</evidence>
<dbReference type="EMBL" id="CM042012">
    <property type="protein sequence ID" value="KAI3752502.1"/>
    <property type="molecule type" value="Genomic_DNA"/>
</dbReference>
<organism evidence="1 2">
    <name type="scientific">Cichorium intybus</name>
    <name type="common">Chicory</name>
    <dbReference type="NCBI Taxonomy" id="13427"/>
    <lineage>
        <taxon>Eukaryota</taxon>
        <taxon>Viridiplantae</taxon>
        <taxon>Streptophyta</taxon>
        <taxon>Embryophyta</taxon>
        <taxon>Tracheophyta</taxon>
        <taxon>Spermatophyta</taxon>
        <taxon>Magnoliopsida</taxon>
        <taxon>eudicotyledons</taxon>
        <taxon>Gunneridae</taxon>
        <taxon>Pentapetalae</taxon>
        <taxon>asterids</taxon>
        <taxon>campanulids</taxon>
        <taxon>Asterales</taxon>
        <taxon>Asteraceae</taxon>
        <taxon>Cichorioideae</taxon>
        <taxon>Cichorieae</taxon>
        <taxon>Cichoriinae</taxon>
        <taxon>Cichorium</taxon>
    </lineage>
</organism>
<accession>A0ACB9E220</accession>
<keyword evidence="2" id="KW-1185">Reference proteome</keyword>
<dbReference type="Proteomes" id="UP001055811">
    <property type="component" value="Linkage Group LG04"/>
</dbReference>
<reference evidence="2" key="1">
    <citation type="journal article" date="2022" name="Mol. Ecol. Resour.">
        <title>The genomes of chicory, endive, great burdock and yacon provide insights into Asteraceae palaeo-polyploidization history and plant inulin production.</title>
        <authorList>
            <person name="Fan W."/>
            <person name="Wang S."/>
            <person name="Wang H."/>
            <person name="Wang A."/>
            <person name="Jiang F."/>
            <person name="Liu H."/>
            <person name="Zhao H."/>
            <person name="Xu D."/>
            <person name="Zhang Y."/>
        </authorList>
    </citation>
    <scope>NUCLEOTIDE SEQUENCE [LARGE SCALE GENOMIC DNA]</scope>
    <source>
        <strain evidence="2">cv. Punajuju</strain>
    </source>
</reference>
<sequence>MPSVVSPVIRDDGGGEEDGMLKSQIEKEKDFELGESIKDTDVEVERDTLEEQTGSAHALSEDNFVQVINVDGNHANRSEETGGLISSCGPEHPLGFSDEVEPNDNRSSDYVNLLEMEPKEIIPDLNDLFQVGPDLNESSRDGSVLKDSFQSGSPCLRHSSKASGKRRNSRMSFKFKDLLKDSAMASKKSLGGFRRKVPSVGEWSEVNFINLNRILRCFYLASGLKVNLAKSRVFGIGVEEIEITRLAGILHCEPASFPFVYLGLPIGANMKLAKNWKPIVDKFNSKLSSWKAKNLSFGGRLTLLKSVLGSLPLYYFSIFKAPVKVIGSLESIRRRFLWSGSDDKRKINWVAWNVVTAPKSCGGLGVGSLNSLNIALLSKWWWRFKSEKFSFWGSCIKAIHGLKGFDGGPLAKRAKSTVERDRDMSFAFDVIG</sequence>